<sequence>MFSSPALLSLPLRSGIPGERAAALGSTIGHAPRPGDPGPRHAPRRAAAIGSTAGHAPRSGGRPLLHRRPSTRVHHWRRPPWPPDLAGSMVAAAGSAPARPSSLLAGAGPWRALGSPRRRASSRAKDGQRRLWPGRRGGGAGAGDGERRGGSCATAAGQTVSAVLGERQRGFCAAAATGAPLQLRRWASRRRSSSARWLGMARGIEQSEVGPARDGSGGALSRQIWRRRLPSASVAGRLAYPAAGLFTLNAYCRAGYRTPVRIASAGLHGWYVSGGGIQSPDRDRLIGTWNVSVEIVLQT</sequence>
<evidence type="ECO:0000313" key="3">
    <source>
        <dbReference type="Proteomes" id="UP000275267"/>
    </source>
</evidence>
<keyword evidence="3" id="KW-1185">Reference proteome</keyword>
<reference evidence="3" key="1">
    <citation type="journal article" date="2019" name="Nat. Commun.">
        <title>The genome of broomcorn millet.</title>
        <authorList>
            <person name="Zou C."/>
            <person name="Miki D."/>
            <person name="Li D."/>
            <person name="Tang Q."/>
            <person name="Xiao L."/>
            <person name="Rajput S."/>
            <person name="Deng P."/>
            <person name="Jia W."/>
            <person name="Huang R."/>
            <person name="Zhang M."/>
            <person name="Sun Y."/>
            <person name="Hu J."/>
            <person name="Fu X."/>
            <person name="Schnable P.S."/>
            <person name="Li F."/>
            <person name="Zhang H."/>
            <person name="Feng B."/>
            <person name="Zhu X."/>
            <person name="Liu R."/>
            <person name="Schnable J.C."/>
            <person name="Zhu J.-K."/>
            <person name="Zhang H."/>
        </authorList>
    </citation>
    <scope>NUCLEOTIDE SEQUENCE [LARGE SCALE GENOMIC DNA]</scope>
</reference>
<name>A0A3L6SN95_PANMI</name>
<feature type="compositionally biased region" description="Basic residues" evidence="1">
    <location>
        <begin position="64"/>
        <end position="78"/>
    </location>
</feature>
<dbReference type="Proteomes" id="UP000275267">
    <property type="component" value="Unassembled WGS sequence"/>
</dbReference>
<comment type="caution">
    <text evidence="2">The sequence shown here is derived from an EMBL/GenBank/DDBJ whole genome shotgun (WGS) entry which is preliminary data.</text>
</comment>
<dbReference type="AlphaFoldDB" id="A0A3L6SN95"/>
<evidence type="ECO:0000313" key="2">
    <source>
        <dbReference type="EMBL" id="RLN23003.1"/>
    </source>
</evidence>
<feature type="region of interest" description="Disordered" evidence="1">
    <location>
        <begin position="26"/>
        <end position="80"/>
    </location>
</feature>
<accession>A0A3L6SN95</accession>
<protein>
    <submittedName>
        <fullName evidence="2">Uncharacterized protein</fullName>
    </submittedName>
</protein>
<gene>
    <name evidence="2" type="ORF">C2845_PM07G15850</name>
</gene>
<feature type="region of interest" description="Disordered" evidence="1">
    <location>
        <begin position="98"/>
        <end position="152"/>
    </location>
</feature>
<dbReference type="EMBL" id="PQIB02000004">
    <property type="protein sequence ID" value="RLN23003.1"/>
    <property type="molecule type" value="Genomic_DNA"/>
</dbReference>
<evidence type="ECO:0000256" key="1">
    <source>
        <dbReference type="SAM" id="MobiDB-lite"/>
    </source>
</evidence>
<feature type="compositionally biased region" description="Low complexity" evidence="1">
    <location>
        <begin position="98"/>
        <end position="107"/>
    </location>
</feature>
<organism evidence="2 3">
    <name type="scientific">Panicum miliaceum</name>
    <name type="common">Proso millet</name>
    <name type="synonym">Broomcorn millet</name>
    <dbReference type="NCBI Taxonomy" id="4540"/>
    <lineage>
        <taxon>Eukaryota</taxon>
        <taxon>Viridiplantae</taxon>
        <taxon>Streptophyta</taxon>
        <taxon>Embryophyta</taxon>
        <taxon>Tracheophyta</taxon>
        <taxon>Spermatophyta</taxon>
        <taxon>Magnoliopsida</taxon>
        <taxon>Liliopsida</taxon>
        <taxon>Poales</taxon>
        <taxon>Poaceae</taxon>
        <taxon>PACMAD clade</taxon>
        <taxon>Panicoideae</taxon>
        <taxon>Panicodae</taxon>
        <taxon>Paniceae</taxon>
        <taxon>Panicinae</taxon>
        <taxon>Panicum</taxon>
        <taxon>Panicum sect. Panicum</taxon>
    </lineage>
</organism>
<proteinExistence type="predicted"/>